<evidence type="ECO:0000313" key="17">
    <source>
        <dbReference type="EMBL" id="PSR76959.1"/>
    </source>
</evidence>
<keyword evidence="6 12" id="KW-0479">Metal-binding</keyword>
<dbReference type="EC" id="1.11.1.6" evidence="13"/>
<evidence type="ECO:0000256" key="15">
    <source>
        <dbReference type="SAM" id="MobiDB-lite"/>
    </source>
</evidence>
<dbReference type="InterPro" id="IPR002226">
    <property type="entry name" value="Catalase_haem_BS"/>
</dbReference>
<dbReference type="PRINTS" id="PR00067">
    <property type="entry name" value="CATALASE"/>
</dbReference>
<dbReference type="SUPFAM" id="SSF56634">
    <property type="entry name" value="Heme-dependent catalase-like"/>
    <property type="match status" value="1"/>
</dbReference>
<feature type="compositionally biased region" description="Low complexity" evidence="15">
    <location>
        <begin position="567"/>
        <end position="586"/>
    </location>
</feature>
<protein>
    <recommendedName>
        <fullName evidence="13">Catalase</fullName>
        <ecNumber evidence="13">1.11.1.6</ecNumber>
    </recommendedName>
</protein>
<comment type="similarity">
    <text evidence="2 13">Belongs to the catalase family.</text>
</comment>
<dbReference type="OrthoDB" id="6880011at2759"/>
<comment type="function">
    <text evidence="10 14">Catalyzes the degradation of hydrogen peroxide (H(2)O(2)) generated by peroxisomal oxidases to water and oxygen, thereby protecting cells from the toxic effects of hydrogen peroxide.</text>
</comment>
<dbReference type="InterPro" id="IPR024711">
    <property type="entry name" value="Catalase_clade1/3"/>
</dbReference>
<evidence type="ECO:0000313" key="18">
    <source>
        <dbReference type="Proteomes" id="UP000241462"/>
    </source>
</evidence>
<dbReference type="PIRSF" id="PIRSF038928">
    <property type="entry name" value="Catalase_clade1-3"/>
    <property type="match status" value="1"/>
</dbReference>
<dbReference type="InParanoid" id="A0A2T2ZU87"/>
<keyword evidence="7 13" id="KW-0560">Oxidoreductase</keyword>
<dbReference type="GO" id="GO:0009820">
    <property type="term" value="P:alkaloid metabolic process"/>
    <property type="evidence" value="ECO:0007669"/>
    <property type="project" value="UniProtKB-KW"/>
</dbReference>
<dbReference type="Pfam" id="PF06628">
    <property type="entry name" value="Catalase-rel"/>
    <property type="match status" value="1"/>
</dbReference>
<keyword evidence="18" id="KW-1185">Reference proteome</keyword>
<dbReference type="InterPro" id="IPR020835">
    <property type="entry name" value="Catalase_sf"/>
</dbReference>
<evidence type="ECO:0000256" key="4">
    <source>
        <dbReference type="ARBA" id="ARBA00022589"/>
    </source>
</evidence>
<evidence type="ECO:0000256" key="1">
    <source>
        <dbReference type="ARBA" id="ARBA00004913"/>
    </source>
</evidence>
<dbReference type="GO" id="GO:0020037">
    <property type="term" value="F:heme binding"/>
    <property type="evidence" value="ECO:0007669"/>
    <property type="project" value="InterPro"/>
</dbReference>
<comment type="cofactor">
    <cofactor evidence="12">
        <name>heme</name>
        <dbReference type="ChEBI" id="CHEBI:30413"/>
    </cofactor>
</comment>
<dbReference type="Proteomes" id="UP000241462">
    <property type="component" value="Unassembled WGS sequence"/>
</dbReference>
<name>A0A2T2ZU87_9PEZI</name>
<dbReference type="InterPro" id="IPR024708">
    <property type="entry name" value="Catalase_AS"/>
</dbReference>
<dbReference type="PROSITE" id="PS00438">
    <property type="entry name" value="CATALASE_2"/>
    <property type="match status" value="1"/>
</dbReference>
<dbReference type="FunFam" id="2.40.180.10:FF:000001">
    <property type="entry name" value="Catalase"/>
    <property type="match status" value="1"/>
</dbReference>
<evidence type="ECO:0000256" key="13">
    <source>
        <dbReference type="RuleBase" id="RU000498"/>
    </source>
</evidence>
<dbReference type="GO" id="GO:0005739">
    <property type="term" value="C:mitochondrion"/>
    <property type="evidence" value="ECO:0007669"/>
    <property type="project" value="TreeGrafter"/>
</dbReference>
<comment type="catalytic activity">
    <reaction evidence="13">
        <text>2 H2O2 = O2 + 2 H2O</text>
        <dbReference type="Rhea" id="RHEA:20309"/>
        <dbReference type="ChEBI" id="CHEBI:15377"/>
        <dbReference type="ChEBI" id="CHEBI:15379"/>
        <dbReference type="ChEBI" id="CHEBI:16240"/>
        <dbReference type="EC" id="1.11.1.6"/>
    </reaction>
</comment>
<evidence type="ECO:0000256" key="2">
    <source>
        <dbReference type="ARBA" id="ARBA00005329"/>
    </source>
</evidence>
<dbReference type="InterPro" id="IPR010582">
    <property type="entry name" value="Catalase_immune_responsive"/>
</dbReference>
<feature type="active site" evidence="11">
    <location>
        <position position="81"/>
    </location>
</feature>
<evidence type="ECO:0000256" key="8">
    <source>
        <dbReference type="ARBA" id="ARBA00023004"/>
    </source>
</evidence>
<dbReference type="SMART" id="SM01060">
    <property type="entry name" value="Catalase"/>
    <property type="match status" value="1"/>
</dbReference>
<evidence type="ECO:0000256" key="9">
    <source>
        <dbReference type="ARBA" id="ARBA00023324"/>
    </source>
</evidence>
<dbReference type="PANTHER" id="PTHR11465">
    <property type="entry name" value="CATALASE"/>
    <property type="match status" value="1"/>
</dbReference>
<gene>
    <name evidence="17" type="ORF">BD289DRAFT_469947</name>
</gene>
<dbReference type="CDD" id="cd08157">
    <property type="entry name" value="catalase_fungal"/>
    <property type="match status" value="1"/>
</dbReference>
<dbReference type="STRING" id="2025994.A0A2T2ZU87"/>
<dbReference type="InterPro" id="IPR011614">
    <property type="entry name" value="Catalase_core"/>
</dbReference>
<dbReference type="Gene3D" id="2.40.180.10">
    <property type="entry name" value="Catalase core domain"/>
    <property type="match status" value="1"/>
</dbReference>
<evidence type="ECO:0000256" key="6">
    <source>
        <dbReference type="ARBA" id="ARBA00022723"/>
    </source>
</evidence>
<dbReference type="PANTHER" id="PTHR11465:SF62">
    <property type="entry name" value="CATALASE T"/>
    <property type="match status" value="1"/>
</dbReference>
<evidence type="ECO:0000256" key="12">
    <source>
        <dbReference type="PIRSR" id="PIRSR038928-2"/>
    </source>
</evidence>
<organism evidence="17 18">
    <name type="scientific">Coniella lustricola</name>
    <dbReference type="NCBI Taxonomy" id="2025994"/>
    <lineage>
        <taxon>Eukaryota</taxon>
        <taxon>Fungi</taxon>
        <taxon>Dikarya</taxon>
        <taxon>Ascomycota</taxon>
        <taxon>Pezizomycotina</taxon>
        <taxon>Sordariomycetes</taxon>
        <taxon>Sordariomycetidae</taxon>
        <taxon>Diaporthales</taxon>
        <taxon>Schizoparmaceae</taxon>
        <taxon>Coniella</taxon>
    </lineage>
</organism>
<feature type="binding site" description="axial binding residue" evidence="12">
    <location>
        <position position="368"/>
    </location>
    <ligand>
        <name>heme</name>
        <dbReference type="ChEBI" id="CHEBI:30413"/>
    </ligand>
    <ligandPart>
        <name>Fe</name>
        <dbReference type="ChEBI" id="CHEBI:18248"/>
    </ligandPart>
</feature>
<feature type="active site" evidence="11">
    <location>
        <position position="154"/>
    </location>
</feature>
<keyword evidence="5 12" id="KW-0349">Heme</keyword>
<evidence type="ECO:0000256" key="14">
    <source>
        <dbReference type="RuleBase" id="RU004142"/>
    </source>
</evidence>
<evidence type="ECO:0000256" key="3">
    <source>
        <dbReference type="ARBA" id="ARBA00022559"/>
    </source>
</evidence>
<dbReference type="GO" id="GO:0004096">
    <property type="term" value="F:catalase activity"/>
    <property type="evidence" value="ECO:0007669"/>
    <property type="project" value="UniProtKB-EC"/>
</dbReference>
<dbReference type="PROSITE" id="PS51402">
    <property type="entry name" value="CATALASE_3"/>
    <property type="match status" value="1"/>
</dbReference>
<dbReference type="Pfam" id="PF00199">
    <property type="entry name" value="Catalase"/>
    <property type="match status" value="1"/>
</dbReference>
<evidence type="ECO:0000259" key="16">
    <source>
        <dbReference type="SMART" id="SM01060"/>
    </source>
</evidence>
<feature type="compositionally biased region" description="Polar residues" evidence="15">
    <location>
        <begin position="547"/>
        <end position="565"/>
    </location>
</feature>
<accession>A0A2T2ZU87</accession>
<feature type="domain" description="Catalase core" evidence="16">
    <location>
        <begin position="34"/>
        <end position="422"/>
    </location>
</feature>
<dbReference type="PROSITE" id="PS00437">
    <property type="entry name" value="CATALASE_1"/>
    <property type="match status" value="1"/>
</dbReference>
<dbReference type="GO" id="GO:0042744">
    <property type="term" value="P:hydrogen peroxide catabolic process"/>
    <property type="evidence" value="ECO:0007669"/>
    <property type="project" value="UniProtKB-KW"/>
</dbReference>
<evidence type="ECO:0000256" key="5">
    <source>
        <dbReference type="ARBA" id="ARBA00022617"/>
    </source>
</evidence>
<dbReference type="InterPro" id="IPR018028">
    <property type="entry name" value="Catalase"/>
</dbReference>
<proteinExistence type="inferred from homology"/>
<evidence type="ECO:0000256" key="10">
    <source>
        <dbReference type="ARBA" id="ARBA00044729"/>
    </source>
</evidence>
<reference evidence="17 18" key="1">
    <citation type="journal article" date="2018" name="Mycol. Prog.">
        <title>Coniella lustricola, a new species from submerged detritus.</title>
        <authorList>
            <person name="Raudabaugh D.B."/>
            <person name="Iturriaga T."/>
            <person name="Carver A."/>
            <person name="Mondo S."/>
            <person name="Pangilinan J."/>
            <person name="Lipzen A."/>
            <person name="He G."/>
            <person name="Amirebrahimi M."/>
            <person name="Grigoriev I.V."/>
            <person name="Miller A.N."/>
        </authorList>
    </citation>
    <scope>NUCLEOTIDE SEQUENCE [LARGE SCALE GENOMIC DNA]</scope>
    <source>
        <strain evidence="17 18">B22-T-1</strain>
    </source>
</reference>
<comment type="pathway">
    <text evidence="1">Alkaloid biosynthesis.</text>
</comment>
<dbReference type="AlphaFoldDB" id="A0A2T2ZU87"/>
<keyword evidence="3 13" id="KW-0575">Peroxidase</keyword>
<sequence>MAPSAETSFAAHAATQFSSYERDRQKTSTETLYATSNGVPMPHPYETQRVGENGPLLLQDFHLIDLLSHFDRERIPERVVHAKGSGAHGFFECTEAIPDLTLADIFGEKGKKCPITVRFSTVGGESGSHDCARDPRGFSVKFRTDDGNWDVVANNTPVFFLRDPAKFPHFIHTQKRDPSTHLTHADDSTMFWDYLSQNPESIHQVMILMGDRGIPDGYRFMHGYLGHTVKFVNANGDWKYVQIHFKSMQGTKFITQEASAEYSPDYSQKDLYEAIDRGEFPKWTVEIQVMSAQEAEKLWEEQHINVFDLTHVWPQSQFPRRKIGEFTLNENAVNYFAEVEQVAFNPAHMPPGIEPSADPVLQSRLFSYPDTHRHRIGVNYQQLPVNAPRTTYKFGNFQRDGSMAFFNQGARPNYLSSIDPVQFRARTVNLDKTHSHFTGEAITFLSEIRAEDFIAPRKLWQDVFDDGARERFIKNVSGKMELCKNEEILKRQIAIFREVDPEIAQRLEKATGIKGYEGIANMRFNGTHNGFSKDPKVRYANGMDVSSGKSVTSNNGAPSAGTHKSCTGVTNGANGSNATNGHIAVQ</sequence>
<evidence type="ECO:0000256" key="11">
    <source>
        <dbReference type="PIRSR" id="PIRSR038928-1"/>
    </source>
</evidence>
<dbReference type="EMBL" id="KZ678683">
    <property type="protein sequence ID" value="PSR76959.1"/>
    <property type="molecule type" value="Genomic_DNA"/>
</dbReference>
<dbReference type="FunCoup" id="A0A2T2ZU87">
    <property type="interactions" value="927"/>
</dbReference>
<feature type="region of interest" description="Disordered" evidence="15">
    <location>
        <begin position="542"/>
        <end position="586"/>
    </location>
</feature>
<dbReference type="GO" id="GO:0046872">
    <property type="term" value="F:metal ion binding"/>
    <property type="evidence" value="ECO:0007669"/>
    <property type="project" value="UniProtKB-KW"/>
</dbReference>
<keyword evidence="9 13" id="KW-0376">Hydrogen peroxide</keyword>
<keyword evidence="8 12" id="KW-0408">Iron</keyword>
<evidence type="ECO:0000256" key="7">
    <source>
        <dbReference type="ARBA" id="ARBA00023002"/>
    </source>
</evidence>
<keyword evidence="4" id="KW-0017">Alkaloid metabolism</keyword>
<dbReference type="GO" id="GO:0005777">
    <property type="term" value="C:peroxisome"/>
    <property type="evidence" value="ECO:0007669"/>
    <property type="project" value="TreeGrafter"/>
</dbReference>
<dbReference type="GO" id="GO:0042542">
    <property type="term" value="P:response to hydrogen peroxide"/>
    <property type="evidence" value="ECO:0007669"/>
    <property type="project" value="TreeGrafter"/>
</dbReference>